<dbReference type="Pfam" id="PF03109">
    <property type="entry name" value="ABC1"/>
    <property type="match status" value="1"/>
</dbReference>
<reference evidence="3" key="4">
    <citation type="submission" date="2025-08" db="UniProtKB">
        <authorList>
            <consortium name="Ensembl"/>
        </authorList>
    </citation>
    <scope>IDENTIFICATION</scope>
</reference>
<keyword evidence="4" id="KW-1185">Reference proteome</keyword>
<protein>
    <submittedName>
        <fullName evidence="3">AarF domain containing kinase 2</fullName>
    </submittedName>
</protein>
<evidence type="ECO:0000313" key="4">
    <source>
        <dbReference type="Proteomes" id="UP000314986"/>
    </source>
</evidence>
<dbReference type="PANTHER" id="PTHR45890">
    <property type="entry name" value="AARF DOMAIN CONTAINING KINASE 2 (PREDICTED)"/>
    <property type="match status" value="1"/>
</dbReference>
<reference evidence="4" key="3">
    <citation type="journal article" date="2014" name="Nature">
        <title>Elephant shark genome provides unique insights into gnathostome evolution.</title>
        <authorList>
            <consortium name="International Elephant Shark Genome Sequencing Consortium"/>
            <person name="Venkatesh B."/>
            <person name="Lee A.P."/>
            <person name="Ravi V."/>
            <person name="Maurya A.K."/>
            <person name="Lian M.M."/>
            <person name="Swann J.B."/>
            <person name="Ohta Y."/>
            <person name="Flajnik M.F."/>
            <person name="Sutoh Y."/>
            <person name="Kasahara M."/>
            <person name="Hoon S."/>
            <person name="Gangu V."/>
            <person name="Roy S.W."/>
            <person name="Irimia M."/>
            <person name="Korzh V."/>
            <person name="Kondrychyn I."/>
            <person name="Lim Z.W."/>
            <person name="Tay B.H."/>
            <person name="Tohari S."/>
            <person name="Kong K.W."/>
            <person name="Ho S."/>
            <person name="Lorente-Galdos B."/>
            <person name="Quilez J."/>
            <person name="Marques-Bonet T."/>
            <person name="Raney B.J."/>
            <person name="Ingham P.W."/>
            <person name="Tay A."/>
            <person name="Hillier L.W."/>
            <person name="Minx P."/>
            <person name="Boehm T."/>
            <person name="Wilson R.K."/>
            <person name="Brenner S."/>
            <person name="Warren W.C."/>
        </authorList>
    </citation>
    <scope>NUCLEOTIDE SEQUENCE [LARGE SCALE GENOMIC DNA]</scope>
</reference>
<feature type="domain" description="ABC1 atypical kinase-like" evidence="2">
    <location>
        <begin position="318"/>
        <end position="469"/>
    </location>
</feature>
<accession>A0A4W3ISC6</accession>
<dbReference type="Proteomes" id="UP000314986">
    <property type="component" value="Unassembled WGS sequence"/>
</dbReference>
<dbReference type="FunCoup" id="A0A4W3ISC6">
    <property type="interactions" value="62"/>
</dbReference>
<sequence length="635" mass="73119">MNRAFNYTKYTSVQSSSTQSKMSAFLLNGRICFSAFRPLLFRSPVLRFGTSTLKGTLRLKVLPKLAFICLGFREASLHVASCQKKTTLTDTRPLPYSKCRADHLYLNYLLWKLCFAVHLGLRALILMLRFGPLLVLYPICFMSTGFAAIWRDQLLKATETSGPTFIKLGQWFSTRQDLFSTQICDMFSKLHVHVIPHTWDYTKHCFRSAFGASWKEIFKMESKDPMGLGCLTQVYRAYTDPRNINNLEFQKLVEDFEKEDLFEAWEIFRLKGIFQHLFGDRRETFLHQSHKEGFNGPHRLQPVEEYNGPGKQLHCIPVAIKVLHPGIEHQVALDLIIMKAGSWLLSLLPKLKWLRLPEVIEEFEILMRRQIDLRYEAENLERFRENFKDVESVRFPMPLRPFVTKRVLVETFEDSEPISQYLKEHEHNGLKQWLARMGVKMLLKMILVDNFVHGDLHLGKLRVQGAGQLDLRCEEKTSLVDMCDTLVVNVQPSCCPFKLVFLGADIVAQLQPPPPDNIKATFNAIIETQEEWIAELFLAHARASEGWNTQHLKSEMVQLVMETRKSAISLGKVQVGDFLAQVLHLLKTHKVKMESNAAVIIITLMVVESLGKSLDPKLDMLDLVRPLLLESSIHF</sequence>
<keyword evidence="1" id="KW-1133">Transmembrane helix</keyword>
<dbReference type="OMA" id="SMVRTHH"/>
<evidence type="ECO:0000256" key="1">
    <source>
        <dbReference type="SAM" id="Phobius"/>
    </source>
</evidence>
<reference evidence="4" key="2">
    <citation type="journal article" date="2007" name="PLoS Biol.">
        <title>Survey sequencing and comparative analysis of the elephant shark (Callorhinchus milii) genome.</title>
        <authorList>
            <person name="Venkatesh B."/>
            <person name="Kirkness E.F."/>
            <person name="Loh Y.H."/>
            <person name="Halpern A.L."/>
            <person name="Lee A.P."/>
            <person name="Johnson J."/>
            <person name="Dandona N."/>
            <person name="Viswanathan L.D."/>
            <person name="Tay A."/>
            <person name="Venter J.C."/>
            <person name="Strausberg R.L."/>
            <person name="Brenner S."/>
        </authorList>
    </citation>
    <scope>NUCLEOTIDE SEQUENCE [LARGE SCALE GENOMIC DNA]</scope>
</reference>
<dbReference type="InterPro" id="IPR004147">
    <property type="entry name" value="ABC1_dom"/>
</dbReference>
<dbReference type="PANTHER" id="PTHR45890:SF1">
    <property type="entry name" value="AARF DOMAIN CONTAINING KINASE 2"/>
    <property type="match status" value="1"/>
</dbReference>
<dbReference type="GeneID" id="103186215"/>
<reference evidence="4" key="1">
    <citation type="journal article" date="2006" name="Science">
        <title>Ancient noncoding elements conserved in the human genome.</title>
        <authorList>
            <person name="Venkatesh B."/>
            <person name="Kirkness E.F."/>
            <person name="Loh Y.H."/>
            <person name="Halpern A.L."/>
            <person name="Lee A.P."/>
            <person name="Johnson J."/>
            <person name="Dandona N."/>
            <person name="Viswanathan L.D."/>
            <person name="Tay A."/>
            <person name="Venter J.C."/>
            <person name="Strausberg R.L."/>
            <person name="Brenner S."/>
        </authorList>
    </citation>
    <scope>NUCLEOTIDE SEQUENCE [LARGE SCALE GENOMIC DNA]</scope>
</reference>
<reference evidence="3" key="5">
    <citation type="submission" date="2025-09" db="UniProtKB">
        <authorList>
            <consortium name="Ensembl"/>
        </authorList>
    </citation>
    <scope>IDENTIFICATION</scope>
</reference>
<dbReference type="CTD" id="90956"/>
<gene>
    <name evidence="3" type="primary">adck2</name>
</gene>
<keyword evidence="1" id="KW-0812">Transmembrane</keyword>
<proteinExistence type="predicted"/>
<dbReference type="InterPro" id="IPR052402">
    <property type="entry name" value="ADCK_kinase"/>
</dbReference>
<dbReference type="STRING" id="7868.ENSCMIP00000030381"/>
<dbReference type="InParanoid" id="A0A4W3ISC6"/>
<keyword evidence="1" id="KW-0472">Membrane</keyword>
<feature type="transmembrane region" description="Helical" evidence="1">
    <location>
        <begin position="108"/>
        <end position="128"/>
    </location>
</feature>
<dbReference type="KEGG" id="cmk:103186215"/>
<evidence type="ECO:0000313" key="3">
    <source>
        <dbReference type="Ensembl" id="ENSCMIP00000030381.1"/>
    </source>
</evidence>
<organism evidence="3 4">
    <name type="scientific">Callorhinchus milii</name>
    <name type="common">Ghost shark</name>
    <dbReference type="NCBI Taxonomy" id="7868"/>
    <lineage>
        <taxon>Eukaryota</taxon>
        <taxon>Metazoa</taxon>
        <taxon>Chordata</taxon>
        <taxon>Craniata</taxon>
        <taxon>Vertebrata</taxon>
        <taxon>Chondrichthyes</taxon>
        <taxon>Holocephali</taxon>
        <taxon>Chimaeriformes</taxon>
        <taxon>Callorhinchidae</taxon>
        <taxon>Callorhinchus</taxon>
    </lineage>
</organism>
<name>A0A4W3ISC6_CALMI</name>
<dbReference type="GO" id="GO:0005739">
    <property type="term" value="C:mitochondrion"/>
    <property type="evidence" value="ECO:0007669"/>
    <property type="project" value="TreeGrafter"/>
</dbReference>
<dbReference type="OrthoDB" id="427480at2759"/>
<dbReference type="AlphaFoldDB" id="A0A4W3ISC6"/>
<dbReference type="GeneTree" id="ENSGT00390000001536"/>
<dbReference type="Ensembl" id="ENSCMIT00000030848.1">
    <property type="protein sequence ID" value="ENSCMIP00000030381.1"/>
    <property type="gene ID" value="ENSCMIG00000013063.1"/>
</dbReference>
<dbReference type="RefSeq" id="XP_007903288.1">
    <property type="nucleotide sequence ID" value="XM_007905097.2"/>
</dbReference>
<evidence type="ECO:0000259" key="2">
    <source>
        <dbReference type="Pfam" id="PF03109"/>
    </source>
</evidence>